<keyword evidence="1" id="KW-1133">Transmembrane helix</keyword>
<name>A0A182S6I7_9DIPT</name>
<proteinExistence type="predicted"/>
<reference evidence="2" key="2">
    <citation type="submission" date="2020-05" db="UniProtKB">
        <authorList>
            <consortium name="EnsemblMetazoa"/>
        </authorList>
    </citation>
    <scope>IDENTIFICATION</scope>
    <source>
        <strain evidence="2">maculatus3</strain>
    </source>
</reference>
<evidence type="ECO:0000313" key="3">
    <source>
        <dbReference type="Proteomes" id="UP000075901"/>
    </source>
</evidence>
<dbReference type="Proteomes" id="UP000075901">
    <property type="component" value="Unassembled WGS sequence"/>
</dbReference>
<sequence length="130" mass="14493">MDDWFRAALNARTLAENRQFQHLKTLARESQIAKPEQNGPGYRIVSLRPSIQFESVLFFFQESFYSQPLPRLAGVVASGLGKNLSSSVHRTRDVFLSAVPAPGATLVLLVLLLRPAVFAKEYNDDDDDDG</sequence>
<protein>
    <submittedName>
        <fullName evidence="2">Uncharacterized protein</fullName>
    </submittedName>
</protein>
<evidence type="ECO:0000313" key="2">
    <source>
        <dbReference type="EnsemblMetazoa" id="AMAM000643-PA"/>
    </source>
</evidence>
<keyword evidence="1" id="KW-0472">Membrane</keyword>
<dbReference type="EnsemblMetazoa" id="AMAM000643-RA">
    <property type="protein sequence ID" value="AMAM000643-PA"/>
    <property type="gene ID" value="AMAM000643"/>
</dbReference>
<organism evidence="2 3">
    <name type="scientific">Anopheles maculatus</name>
    <dbReference type="NCBI Taxonomy" id="74869"/>
    <lineage>
        <taxon>Eukaryota</taxon>
        <taxon>Metazoa</taxon>
        <taxon>Ecdysozoa</taxon>
        <taxon>Arthropoda</taxon>
        <taxon>Hexapoda</taxon>
        <taxon>Insecta</taxon>
        <taxon>Pterygota</taxon>
        <taxon>Neoptera</taxon>
        <taxon>Endopterygota</taxon>
        <taxon>Diptera</taxon>
        <taxon>Nematocera</taxon>
        <taxon>Culicoidea</taxon>
        <taxon>Culicidae</taxon>
        <taxon>Anophelinae</taxon>
        <taxon>Anopheles</taxon>
        <taxon>Anopheles maculatus group</taxon>
    </lineage>
</organism>
<dbReference type="AlphaFoldDB" id="A0A182S6I7"/>
<keyword evidence="3" id="KW-1185">Reference proteome</keyword>
<keyword evidence="1" id="KW-0812">Transmembrane</keyword>
<reference evidence="3" key="1">
    <citation type="submission" date="2013-09" db="EMBL/GenBank/DDBJ databases">
        <title>The Genome Sequence of Anopheles maculatus species B.</title>
        <authorList>
            <consortium name="The Broad Institute Genomics Platform"/>
            <person name="Neafsey D.E."/>
            <person name="Besansky N."/>
            <person name="Howell P."/>
            <person name="Walton C."/>
            <person name="Young S.K."/>
            <person name="Zeng Q."/>
            <person name="Gargeya S."/>
            <person name="Fitzgerald M."/>
            <person name="Haas B."/>
            <person name="Abouelleil A."/>
            <person name="Allen A.W."/>
            <person name="Alvarado L."/>
            <person name="Arachchi H.M."/>
            <person name="Berlin A.M."/>
            <person name="Chapman S.B."/>
            <person name="Gainer-Dewar J."/>
            <person name="Goldberg J."/>
            <person name="Griggs A."/>
            <person name="Gujja S."/>
            <person name="Hansen M."/>
            <person name="Howarth C."/>
            <person name="Imamovic A."/>
            <person name="Ireland A."/>
            <person name="Larimer J."/>
            <person name="McCowan C."/>
            <person name="Murphy C."/>
            <person name="Pearson M."/>
            <person name="Poon T.W."/>
            <person name="Priest M."/>
            <person name="Roberts A."/>
            <person name="Saif S."/>
            <person name="Shea T."/>
            <person name="Sisk P."/>
            <person name="Sykes S."/>
            <person name="Wortman J."/>
            <person name="Nusbaum C."/>
            <person name="Birren B."/>
        </authorList>
    </citation>
    <scope>NUCLEOTIDE SEQUENCE [LARGE SCALE GENOMIC DNA]</scope>
    <source>
        <strain evidence="3">maculatus3</strain>
    </source>
</reference>
<feature type="transmembrane region" description="Helical" evidence="1">
    <location>
        <begin position="94"/>
        <end position="113"/>
    </location>
</feature>
<dbReference type="VEuPathDB" id="VectorBase:AMAM000643"/>
<evidence type="ECO:0000256" key="1">
    <source>
        <dbReference type="SAM" id="Phobius"/>
    </source>
</evidence>
<accession>A0A182S6I7</accession>